<dbReference type="EMBL" id="ML209205">
    <property type="protein sequence ID" value="TFK58761.1"/>
    <property type="molecule type" value="Genomic_DNA"/>
</dbReference>
<sequence length="174" mass="20248">MALPKDIPTLKHKSSESLTRPDNIFVSMRTHQNLIKCYTDPAARGPGADHFPILTILDTTVDRKAPKKIRNFRMTDWKKFNKKLGENLQRVNVKDRMEEDEIKEAVSKLTGVIVDTIAAEVPESVITSHSRRWWTKDLDEMKKKYNKFLRESFKHRNEPGHISHSEAKTFGKEY</sequence>
<evidence type="ECO:0000313" key="1">
    <source>
        <dbReference type="EMBL" id="TFK58761.1"/>
    </source>
</evidence>
<keyword evidence="2" id="KW-1185">Reference proteome</keyword>
<organism evidence="1 2">
    <name type="scientific">Pluteus cervinus</name>
    <dbReference type="NCBI Taxonomy" id="181527"/>
    <lineage>
        <taxon>Eukaryota</taxon>
        <taxon>Fungi</taxon>
        <taxon>Dikarya</taxon>
        <taxon>Basidiomycota</taxon>
        <taxon>Agaricomycotina</taxon>
        <taxon>Agaricomycetes</taxon>
        <taxon>Agaricomycetidae</taxon>
        <taxon>Agaricales</taxon>
        <taxon>Pluteineae</taxon>
        <taxon>Pluteaceae</taxon>
        <taxon>Pluteus</taxon>
    </lineage>
</organism>
<accession>A0ACD2ZZA3</accession>
<protein>
    <submittedName>
        <fullName evidence="1">Uncharacterized protein</fullName>
    </submittedName>
</protein>
<reference evidence="1 2" key="1">
    <citation type="journal article" date="2019" name="Nat. Ecol. Evol.">
        <title>Megaphylogeny resolves global patterns of mushroom evolution.</title>
        <authorList>
            <person name="Varga T."/>
            <person name="Krizsan K."/>
            <person name="Foldi C."/>
            <person name="Dima B."/>
            <person name="Sanchez-Garcia M."/>
            <person name="Sanchez-Ramirez S."/>
            <person name="Szollosi G.J."/>
            <person name="Szarkandi J.G."/>
            <person name="Papp V."/>
            <person name="Albert L."/>
            <person name="Andreopoulos W."/>
            <person name="Angelini C."/>
            <person name="Antonin V."/>
            <person name="Barry K.W."/>
            <person name="Bougher N.L."/>
            <person name="Buchanan P."/>
            <person name="Buyck B."/>
            <person name="Bense V."/>
            <person name="Catcheside P."/>
            <person name="Chovatia M."/>
            <person name="Cooper J."/>
            <person name="Damon W."/>
            <person name="Desjardin D."/>
            <person name="Finy P."/>
            <person name="Geml J."/>
            <person name="Haridas S."/>
            <person name="Hughes K."/>
            <person name="Justo A."/>
            <person name="Karasinski D."/>
            <person name="Kautmanova I."/>
            <person name="Kiss B."/>
            <person name="Kocsube S."/>
            <person name="Kotiranta H."/>
            <person name="LaButti K.M."/>
            <person name="Lechner B.E."/>
            <person name="Liimatainen K."/>
            <person name="Lipzen A."/>
            <person name="Lukacs Z."/>
            <person name="Mihaltcheva S."/>
            <person name="Morgado L.N."/>
            <person name="Niskanen T."/>
            <person name="Noordeloos M.E."/>
            <person name="Ohm R.A."/>
            <person name="Ortiz-Santana B."/>
            <person name="Ovrebo C."/>
            <person name="Racz N."/>
            <person name="Riley R."/>
            <person name="Savchenko A."/>
            <person name="Shiryaev A."/>
            <person name="Soop K."/>
            <person name="Spirin V."/>
            <person name="Szebenyi C."/>
            <person name="Tomsovsky M."/>
            <person name="Tulloss R.E."/>
            <person name="Uehling J."/>
            <person name="Grigoriev I.V."/>
            <person name="Vagvolgyi C."/>
            <person name="Papp T."/>
            <person name="Martin F.M."/>
            <person name="Miettinen O."/>
            <person name="Hibbett D.S."/>
            <person name="Nagy L.G."/>
        </authorList>
    </citation>
    <scope>NUCLEOTIDE SEQUENCE [LARGE SCALE GENOMIC DNA]</scope>
    <source>
        <strain evidence="1 2">NL-1719</strain>
    </source>
</reference>
<gene>
    <name evidence="1" type="ORF">BDN72DRAFT_748771</name>
</gene>
<feature type="non-terminal residue" evidence="1">
    <location>
        <position position="174"/>
    </location>
</feature>
<name>A0ACD2ZZA3_9AGAR</name>
<evidence type="ECO:0000313" key="2">
    <source>
        <dbReference type="Proteomes" id="UP000308600"/>
    </source>
</evidence>
<proteinExistence type="predicted"/>
<dbReference type="Proteomes" id="UP000308600">
    <property type="component" value="Unassembled WGS sequence"/>
</dbReference>